<evidence type="ECO:0000313" key="7">
    <source>
        <dbReference type="EMBL" id="UUD35209.1"/>
    </source>
</evidence>
<evidence type="ECO:0000313" key="6">
    <source>
        <dbReference type="EMBL" id="UUD35199.1"/>
    </source>
</evidence>
<evidence type="ECO:0000313" key="5">
    <source>
        <dbReference type="EMBL" id="UUD35087.1"/>
    </source>
</evidence>
<dbReference type="EMBL" id="CP101806">
    <property type="protein sequence ID" value="UUD34771.1"/>
    <property type="molecule type" value="Genomic_DNA"/>
</dbReference>
<dbReference type="RefSeq" id="WP_256553090.1">
    <property type="nucleotide sequence ID" value="NZ_CP101806.1"/>
</dbReference>
<name>A0ABY5IYJ0_9BACT</name>
<proteinExistence type="predicted"/>
<dbReference type="Proteomes" id="UP001058569">
    <property type="component" value="Chromosome"/>
</dbReference>
<evidence type="ECO:0000313" key="8">
    <source>
        <dbReference type="Proteomes" id="UP001058569"/>
    </source>
</evidence>
<dbReference type="EMBL" id="CP101806">
    <property type="protein sequence ID" value="UUD34850.1"/>
    <property type="molecule type" value="Genomic_DNA"/>
</dbReference>
<evidence type="ECO:0000313" key="1">
    <source>
        <dbReference type="EMBL" id="UUD34771.1"/>
    </source>
</evidence>
<keyword evidence="8" id="KW-1185">Reference proteome</keyword>
<accession>A0ABY5IYJ0</accession>
<dbReference type="EMBL" id="CP101806">
    <property type="protein sequence ID" value="UUD35209.1"/>
    <property type="molecule type" value="Genomic_DNA"/>
</dbReference>
<organism evidence="6 8">
    <name type="scientific">Mycoplasmopsis caviae</name>
    <dbReference type="NCBI Taxonomy" id="55603"/>
    <lineage>
        <taxon>Bacteria</taxon>
        <taxon>Bacillati</taxon>
        <taxon>Mycoplasmatota</taxon>
        <taxon>Mycoplasmoidales</taxon>
        <taxon>Metamycoplasmataceae</taxon>
        <taxon>Mycoplasmopsis</taxon>
    </lineage>
</organism>
<reference evidence="6" key="1">
    <citation type="submission" date="2022-07" db="EMBL/GenBank/DDBJ databases">
        <title>Complete genome of Mycoplasma caviae type strain G122.</title>
        <authorList>
            <person name="Spergser J."/>
        </authorList>
    </citation>
    <scope>NUCLEOTIDE SEQUENCE</scope>
    <source>
        <strain evidence="6">G122</strain>
    </source>
</reference>
<evidence type="ECO:0000313" key="3">
    <source>
        <dbReference type="EMBL" id="UUD34850.1"/>
    </source>
</evidence>
<gene>
    <name evidence="1" type="ORF">NPA07_03025</name>
    <name evidence="2" type="ORF">NPA07_03395</name>
    <name evidence="3" type="ORF">NPA07_03440</name>
    <name evidence="4" type="ORF">NPA07_03785</name>
    <name evidence="5" type="ORF">NPA07_04765</name>
    <name evidence="6" type="ORF">NPA07_05350</name>
    <name evidence="7" type="ORF">NPA07_05400</name>
</gene>
<evidence type="ECO:0000313" key="2">
    <source>
        <dbReference type="EMBL" id="UUD34842.1"/>
    </source>
</evidence>
<protein>
    <submittedName>
        <fullName evidence="6">Uncharacterized protein</fullName>
    </submittedName>
</protein>
<dbReference type="EMBL" id="CP101806">
    <property type="protein sequence ID" value="UUD34842.1"/>
    <property type="molecule type" value="Genomic_DNA"/>
</dbReference>
<dbReference type="EMBL" id="CP101806">
    <property type="protein sequence ID" value="UUD34906.1"/>
    <property type="molecule type" value="Genomic_DNA"/>
</dbReference>
<dbReference type="EMBL" id="CP101806">
    <property type="protein sequence ID" value="UUD35199.1"/>
    <property type="molecule type" value="Genomic_DNA"/>
</dbReference>
<dbReference type="EMBL" id="CP101806">
    <property type="protein sequence ID" value="UUD35087.1"/>
    <property type="molecule type" value="Genomic_DNA"/>
</dbReference>
<evidence type="ECO:0000313" key="4">
    <source>
        <dbReference type="EMBL" id="UUD34906.1"/>
    </source>
</evidence>
<sequence>MENLVIKTRFQAVDTGKTTDYEDKKILDLKKFNNIEIDQMPKYQKY</sequence>